<reference evidence="2 3" key="1">
    <citation type="submission" date="2016-03" db="EMBL/GenBank/DDBJ databases">
        <title>Photobacterium proteolyticum sp. nov. a protease producing bacterium isolated from ocean sediments of Laizhou Bay.</title>
        <authorList>
            <person name="Li Y."/>
        </authorList>
    </citation>
    <scope>NUCLEOTIDE SEQUENCE [LARGE SCALE GENOMIC DNA]</scope>
    <source>
        <strain evidence="2 3">R-40508</strain>
    </source>
</reference>
<evidence type="ECO:0000313" key="2">
    <source>
        <dbReference type="EMBL" id="OAN13155.1"/>
    </source>
</evidence>
<comment type="caution">
    <text evidence="2">The sequence shown here is derived from an EMBL/GenBank/DDBJ whole genome shotgun (WGS) entry which is preliminary data.</text>
</comment>
<dbReference type="RefSeq" id="WP_068333306.1">
    <property type="nucleotide sequence ID" value="NZ_LVHF01000029.1"/>
</dbReference>
<evidence type="ECO:0000313" key="3">
    <source>
        <dbReference type="Proteomes" id="UP000078503"/>
    </source>
</evidence>
<dbReference type="PROSITE" id="PS51257">
    <property type="entry name" value="PROKAR_LIPOPROTEIN"/>
    <property type="match status" value="1"/>
</dbReference>
<feature type="chain" id="PRO_5008090142" evidence="1">
    <location>
        <begin position="19"/>
        <end position="1033"/>
    </location>
</feature>
<gene>
    <name evidence="2" type="ORF">A3K86_15965</name>
</gene>
<dbReference type="STRING" id="858640.A3K86_15965"/>
<protein>
    <submittedName>
        <fullName evidence="2">Uncharacterized protein</fullName>
    </submittedName>
</protein>
<dbReference type="AlphaFoldDB" id="A0A178K852"/>
<evidence type="ECO:0000256" key="1">
    <source>
        <dbReference type="SAM" id="SignalP"/>
    </source>
</evidence>
<keyword evidence="1" id="KW-0732">Signal</keyword>
<name>A0A178K852_9GAMM</name>
<dbReference type="EMBL" id="LVHF01000029">
    <property type="protein sequence ID" value="OAN13155.1"/>
    <property type="molecule type" value="Genomic_DNA"/>
</dbReference>
<sequence length="1033" mass="112498">MKKIYLALCISASLVLSGCGGGGSSSDNSSSVQAPIKKKNARDPLMAQDVNAVYSDDPNYKPKAIINNVFGQLSYRLADGQPTDVIIINKQTGQISFLNPGDAIVVVEDTSSVYQTSSDTFTVHVEQATNSDLDADFQTIPTLSTKKIKLPVSGKRGELIYSVASDSQDLLAIDSQTGEMTPQGREGIATVIIKDMGNRRYLPTSKEVQVRIKAIAPGELSFEDINKQFTRNMILEPQKLSGGEEGELSYSIAYENPKDGVLTIDPKTGFMDVSGVGEAKIKVTQDFSGGYSVTSQEEYFDVNISQGERKLLVVDKMSDVYVKNERKEVIARNAIDDLSFEVVSGNSIEIDSHTGEPKIVGVGTSIIKATDDKNKNFKPSSTTFEYTIERGTHPGIAQEKIETKFSDVHTKFIPHLDGQQGVLTISAPTSSNVVEANGNELTIKHAGTVKLQVTDNGGDFYHPTTKEVSLVILPATHPKVEVKGSVKVYSDGLFIPQSELVVKGIKEELLSNITIKPLDSDTNAAVKYESANKRFVVQKAGTARFAVTDDGNTDYQSFEPAEFAIVIQPADSTLTVEPKEVDVVFSPGLEIKAPQVNGAKGELTFSFVDGEDKDVVTLGSKGALKVLKAGQTIIKVTSASTSGFKAATVLYPVKIKKAVNPVTVSYPTKTYKKGDSITPVKDNVESILTYKVENNGAVVSLINANTGEVRIESAGKYEIEVAAQSSSKYERKSFLVQGEVKKAKHPGIAFSSESFEFEPLKKVTPTFLPQPLGKRSYGISSKPSDLNQPLDPNTGELTLVDYFSENALASVTLSIAEEESDNYLALDSETGELGKKTIRILPPKLGSANNDITITDPSGVIYSSDRVNGSKFRHLQDLEVRLAGVVKQLPANQELKDKYGDGVRLLTTVKPVGSKDASEQRQAMVYVQRYEGCNLKHTEMRKSIVNVKDGDYCKYTGFDTKRYLSFVMIGAEKLSPGQWESVTPFVFYYYSPREFAATDFGGLYTDGGAHSHGQEKPSHVIEWNRVDLNFTID</sequence>
<keyword evidence="3" id="KW-1185">Reference proteome</keyword>
<accession>A0A178K852</accession>
<proteinExistence type="predicted"/>
<organism evidence="2 3">
    <name type="scientific">Photobacterium jeanii</name>
    <dbReference type="NCBI Taxonomy" id="858640"/>
    <lineage>
        <taxon>Bacteria</taxon>
        <taxon>Pseudomonadati</taxon>
        <taxon>Pseudomonadota</taxon>
        <taxon>Gammaproteobacteria</taxon>
        <taxon>Vibrionales</taxon>
        <taxon>Vibrionaceae</taxon>
        <taxon>Photobacterium</taxon>
    </lineage>
</organism>
<dbReference type="OrthoDB" id="5829502at2"/>
<dbReference type="Proteomes" id="UP000078503">
    <property type="component" value="Unassembled WGS sequence"/>
</dbReference>
<feature type="signal peptide" evidence="1">
    <location>
        <begin position="1"/>
        <end position="18"/>
    </location>
</feature>
<dbReference type="CDD" id="cd11304">
    <property type="entry name" value="Cadherin_repeat"/>
    <property type="match status" value="1"/>
</dbReference>